<comment type="caution">
    <text evidence="2">The sequence shown here is derived from an EMBL/GenBank/DDBJ whole genome shotgun (WGS) entry which is preliminary data.</text>
</comment>
<organism evidence="2 4">
    <name type="scientific">Paraburkholderia madseniana</name>
    <dbReference type="NCBI Taxonomy" id="2599607"/>
    <lineage>
        <taxon>Bacteria</taxon>
        <taxon>Pseudomonadati</taxon>
        <taxon>Pseudomonadota</taxon>
        <taxon>Betaproteobacteria</taxon>
        <taxon>Burkholderiales</taxon>
        <taxon>Burkholderiaceae</taxon>
        <taxon>Paraburkholderia</taxon>
    </lineage>
</organism>
<dbReference type="Proteomes" id="UP001209412">
    <property type="component" value="Unassembled WGS sequence"/>
</dbReference>
<dbReference type="Proteomes" id="UP001242288">
    <property type="component" value="Unassembled WGS sequence"/>
</dbReference>
<keyword evidence="3" id="KW-1185">Reference proteome</keyword>
<gene>
    <name evidence="2" type="ORF">NIE36_42485</name>
    <name evidence="1" type="ORF">OSB80_42595</name>
</gene>
<proteinExistence type="predicted"/>
<reference evidence="2" key="1">
    <citation type="submission" date="2022-06" db="EMBL/GenBank/DDBJ databases">
        <title>PHB producers.</title>
        <authorList>
            <person name="Besaury L."/>
        </authorList>
    </citation>
    <scope>NUCLEOTIDE SEQUENCE</scope>
    <source>
        <strain evidence="2 3">SEWS6</strain>
    </source>
</reference>
<evidence type="ECO:0000313" key="4">
    <source>
        <dbReference type="Proteomes" id="UP001242288"/>
    </source>
</evidence>
<evidence type="ECO:0000313" key="1">
    <source>
        <dbReference type="EMBL" id="MCX4151987.1"/>
    </source>
</evidence>
<dbReference type="RefSeq" id="WP_266240764.1">
    <property type="nucleotide sequence ID" value="NZ_JAMXWF010000069.1"/>
</dbReference>
<sequence>MIQLSDRDYKSLLEARNAMAAALRQLVDATDSPGDDALPKQAQSVIENERSEAVAVARGLLEKYGEHQAFILSEQPEPQGFFRRLLSN</sequence>
<evidence type="ECO:0000313" key="3">
    <source>
        <dbReference type="Proteomes" id="UP001209412"/>
    </source>
</evidence>
<accession>A0AAP5ESZ2</accession>
<evidence type="ECO:0000313" key="2">
    <source>
        <dbReference type="EMBL" id="MDQ6413798.1"/>
    </source>
</evidence>
<dbReference type="AlphaFoldDB" id="A0AAP5ESZ2"/>
<protein>
    <submittedName>
        <fullName evidence="2">Uncharacterized protein</fullName>
    </submittedName>
</protein>
<dbReference type="EMBL" id="JAPKHW010000069">
    <property type="protein sequence ID" value="MCX4151987.1"/>
    <property type="molecule type" value="Genomic_DNA"/>
</dbReference>
<dbReference type="EMBL" id="JAMXWF010000069">
    <property type="protein sequence ID" value="MDQ6413798.1"/>
    <property type="molecule type" value="Genomic_DNA"/>
</dbReference>
<name>A0AAP5ESZ2_9BURK</name>